<dbReference type="InterPro" id="IPR002190">
    <property type="entry name" value="MHD_dom"/>
</dbReference>
<dbReference type="Pfam" id="PF01454">
    <property type="entry name" value="MAGE"/>
    <property type="match status" value="1"/>
</dbReference>
<dbReference type="Pfam" id="PF12440">
    <property type="entry name" value="MAGE_N"/>
    <property type="match status" value="1"/>
</dbReference>
<dbReference type="KEGG" id="tmu:101359212"/>
<dbReference type="GO" id="GO:0005634">
    <property type="term" value="C:nucleus"/>
    <property type="evidence" value="ECO:0007669"/>
    <property type="project" value="TreeGrafter"/>
</dbReference>
<dbReference type="AlphaFoldDB" id="A0A2Y9DTP3"/>
<dbReference type="STRING" id="127582.A0A2Y9DTP3"/>
<feature type="compositionally biased region" description="Basic residues" evidence="1">
    <location>
        <begin position="1"/>
        <end position="11"/>
    </location>
</feature>
<dbReference type="OrthoDB" id="9836954at2759"/>
<dbReference type="PROSITE" id="PS50838">
    <property type="entry name" value="MAGE"/>
    <property type="match status" value="1"/>
</dbReference>
<dbReference type="Gene3D" id="1.10.10.1200">
    <property type="entry name" value="MAGE homology domain, winged helix WH1 motif"/>
    <property type="match status" value="1"/>
</dbReference>
<dbReference type="GO" id="GO:0000122">
    <property type="term" value="P:negative regulation of transcription by RNA polymerase II"/>
    <property type="evidence" value="ECO:0007669"/>
    <property type="project" value="TreeGrafter"/>
</dbReference>
<evidence type="ECO:0000313" key="4">
    <source>
        <dbReference type="RefSeq" id="XP_004381016.1"/>
    </source>
</evidence>
<evidence type="ECO:0000313" key="3">
    <source>
        <dbReference type="Proteomes" id="UP000248480"/>
    </source>
</evidence>
<dbReference type="Proteomes" id="UP000248480">
    <property type="component" value="Unplaced"/>
</dbReference>
<dbReference type="FunFam" id="1.10.10.1210:FF:000001">
    <property type="entry name" value="melanoma-associated antigen D1"/>
    <property type="match status" value="1"/>
</dbReference>
<dbReference type="FunFam" id="1.10.10.1200:FF:000007">
    <property type="entry name" value="Melanoma-associated antigen C2"/>
    <property type="match status" value="1"/>
</dbReference>
<sequence>MSHIRAPKRRRYTVEQDLQNEMEAQGSQVPAAEEEEESLPSSSSFNFLFLPGSSSSSSSSLIRGTVEEVSAVGTLSTSQSSQKSTSSSSDDGSITHEGEGPSTLLGQADIESLLRDTVDYKVADLVEFLLLKYQTKEPVTKAEMLTTVIRQYEDYFLVIFKKACECIELVFGINMKEEDPTGNSYVFYNTLDLTYDGIPSNDQGMPKTGLLVLVLSMIFMEGNCATEEKLWEMLNTTGVYAGREHVIYGEPRQFITRDLVEEEYLEYRQVPNSDPARYEFLWGPRARAETSKMKVLEFLAKVSGSIPTAFPSWYEDALRDEEERAKARVSTMDTTTVMASSSSSAASSSFSCPQ</sequence>
<reference evidence="4" key="1">
    <citation type="submission" date="2025-08" db="UniProtKB">
        <authorList>
            <consortium name="RefSeq"/>
        </authorList>
    </citation>
    <scope>IDENTIFICATION</scope>
</reference>
<dbReference type="InParanoid" id="A0A2Y9DTP3"/>
<feature type="region of interest" description="Disordered" evidence="1">
    <location>
        <begin position="331"/>
        <end position="354"/>
    </location>
</feature>
<feature type="domain" description="MAGE" evidence="2">
    <location>
        <begin position="118"/>
        <end position="317"/>
    </location>
</feature>
<dbReference type="SMART" id="SM01373">
    <property type="entry name" value="MAGE"/>
    <property type="match status" value="1"/>
</dbReference>
<organism evidence="3 4">
    <name type="scientific">Trichechus manatus latirostris</name>
    <name type="common">Florida manatee</name>
    <dbReference type="NCBI Taxonomy" id="127582"/>
    <lineage>
        <taxon>Eukaryota</taxon>
        <taxon>Metazoa</taxon>
        <taxon>Chordata</taxon>
        <taxon>Craniata</taxon>
        <taxon>Vertebrata</taxon>
        <taxon>Euteleostomi</taxon>
        <taxon>Mammalia</taxon>
        <taxon>Eutheria</taxon>
        <taxon>Afrotheria</taxon>
        <taxon>Sirenia</taxon>
        <taxon>Trichechidae</taxon>
        <taxon>Trichechus</taxon>
    </lineage>
</organism>
<gene>
    <name evidence="4" type="primary">LOC101359212</name>
</gene>
<evidence type="ECO:0000256" key="1">
    <source>
        <dbReference type="SAM" id="MobiDB-lite"/>
    </source>
</evidence>
<dbReference type="Gene3D" id="1.10.10.1210">
    <property type="entry name" value="MAGE homology domain, winged helix WH2 motif"/>
    <property type="match status" value="1"/>
</dbReference>
<feature type="region of interest" description="Disordered" evidence="1">
    <location>
        <begin position="1"/>
        <end position="40"/>
    </location>
</feature>
<accession>A0A2Y9DTP3</accession>
<feature type="compositionally biased region" description="Low complexity" evidence="1">
    <location>
        <begin position="339"/>
        <end position="354"/>
    </location>
</feature>
<dbReference type="InterPro" id="IPR041898">
    <property type="entry name" value="MAGE_WH1"/>
</dbReference>
<dbReference type="GeneID" id="101359212"/>
<dbReference type="InterPro" id="IPR037445">
    <property type="entry name" value="MAGE"/>
</dbReference>
<dbReference type="SMART" id="SM01392">
    <property type="entry name" value="MAGE_N"/>
    <property type="match status" value="1"/>
</dbReference>
<dbReference type="InterPro" id="IPR021072">
    <property type="entry name" value="MAGE_N"/>
</dbReference>
<dbReference type="InterPro" id="IPR041899">
    <property type="entry name" value="MAGE_WH2"/>
</dbReference>
<name>A0A2Y9DTP3_TRIMA</name>
<feature type="compositionally biased region" description="Low complexity" evidence="1">
    <location>
        <begin position="76"/>
        <end position="92"/>
    </location>
</feature>
<dbReference type="PANTHER" id="PTHR11736:SF153">
    <property type="entry name" value="MELANOMA-ASSOCIATED ANTIGEN 10"/>
    <property type="match status" value="1"/>
</dbReference>
<dbReference type="PANTHER" id="PTHR11736">
    <property type="entry name" value="MELANOMA-ASSOCIATED ANTIGEN MAGE ANTIGEN"/>
    <property type="match status" value="1"/>
</dbReference>
<dbReference type="RefSeq" id="XP_004381016.1">
    <property type="nucleotide sequence ID" value="XM_004380959.1"/>
</dbReference>
<protein>
    <submittedName>
        <fullName evidence="4">Melanoma-associated antigen 10-like</fullName>
    </submittedName>
</protein>
<evidence type="ECO:0000259" key="2">
    <source>
        <dbReference type="PROSITE" id="PS50838"/>
    </source>
</evidence>
<keyword evidence="3" id="KW-1185">Reference proteome</keyword>
<feature type="region of interest" description="Disordered" evidence="1">
    <location>
        <begin position="73"/>
        <end position="103"/>
    </location>
</feature>
<proteinExistence type="predicted"/>